<dbReference type="EMBL" id="FZOO01000007">
    <property type="protein sequence ID" value="SNS76680.1"/>
    <property type="molecule type" value="Genomic_DNA"/>
</dbReference>
<dbReference type="RefSeq" id="WP_179224545.1">
    <property type="nucleotide sequence ID" value="NZ_FZOO01000007.1"/>
</dbReference>
<dbReference type="Proteomes" id="UP000198373">
    <property type="component" value="Unassembled WGS sequence"/>
</dbReference>
<reference evidence="2" key="1">
    <citation type="submission" date="2017-06" db="EMBL/GenBank/DDBJ databases">
        <authorList>
            <person name="Varghese N."/>
            <person name="Submissions S."/>
        </authorList>
    </citation>
    <scope>NUCLEOTIDE SEQUENCE [LARGE SCALE GENOMIC DNA]</scope>
    <source>
        <strain evidence="2">DSM 46839</strain>
    </source>
</reference>
<evidence type="ECO:0000313" key="1">
    <source>
        <dbReference type="EMBL" id="SNS76680.1"/>
    </source>
</evidence>
<proteinExistence type="predicted"/>
<keyword evidence="2" id="KW-1185">Reference proteome</keyword>
<organism evidence="1 2">
    <name type="scientific">Geodermatophilus pulveris</name>
    <dbReference type="NCBI Taxonomy" id="1564159"/>
    <lineage>
        <taxon>Bacteria</taxon>
        <taxon>Bacillati</taxon>
        <taxon>Actinomycetota</taxon>
        <taxon>Actinomycetes</taxon>
        <taxon>Geodermatophilales</taxon>
        <taxon>Geodermatophilaceae</taxon>
        <taxon>Geodermatophilus</taxon>
    </lineage>
</organism>
<name>A0A239H5N2_9ACTN</name>
<dbReference type="AlphaFoldDB" id="A0A239H5N2"/>
<evidence type="ECO:0000313" key="2">
    <source>
        <dbReference type="Proteomes" id="UP000198373"/>
    </source>
</evidence>
<sequence>MPSPTLHLDCAEIGPGLFIEHGSATTTTARRIGRDCRVDQQVTVGHTGRGQPV</sequence>
<accession>A0A239H5N2</accession>
<gene>
    <name evidence="1" type="ORF">SAMN06893096_107218</name>
</gene>
<protein>
    <submittedName>
        <fullName evidence="1">Uncharacterized protein</fullName>
    </submittedName>
</protein>